<evidence type="ECO:0000313" key="3">
    <source>
        <dbReference type="EMBL" id="QNM05992.1"/>
    </source>
</evidence>
<dbReference type="GO" id="GO:0004177">
    <property type="term" value="F:aminopeptidase activity"/>
    <property type="evidence" value="ECO:0007669"/>
    <property type="project" value="UniProtKB-KW"/>
</dbReference>
<dbReference type="SUPFAM" id="SSF55920">
    <property type="entry name" value="Creatinase/aminopeptidase"/>
    <property type="match status" value="1"/>
</dbReference>
<name>A0A7G9G5B0_9FIRM</name>
<dbReference type="InterPro" id="IPR029149">
    <property type="entry name" value="Creatin/AminoP/Spt16_N"/>
</dbReference>
<protein>
    <submittedName>
        <fullName evidence="3">Aminopeptidase P family protein</fullName>
    </submittedName>
</protein>
<dbReference type="InterPro" id="IPR036005">
    <property type="entry name" value="Creatinase/aminopeptidase-like"/>
</dbReference>
<dbReference type="Proteomes" id="UP000515823">
    <property type="component" value="Chromosome"/>
</dbReference>
<organism evidence="3 4">
    <name type="scientific">Qiania dongpingensis</name>
    <dbReference type="NCBI Taxonomy" id="2763669"/>
    <lineage>
        <taxon>Bacteria</taxon>
        <taxon>Bacillati</taxon>
        <taxon>Bacillota</taxon>
        <taxon>Clostridia</taxon>
        <taxon>Lachnospirales</taxon>
        <taxon>Lachnospiraceae</taxon>
        <taxon>Qiania</taxon>
    </lineage>
</organism>
<evidence type="ECO:0000313" key="4">
    <source>
        <dbReference type="Proteomes" id="UP000515823"/>
    </source>
</evidence>
<reference evidence="3 4" key="1">
    <citation type="submission" date="2020-08" db="EMBL/GenBank/DDBJ databases">
        <authorList>
            <person name="Liu C."/>
            <person name="Sun Q."/>
        </authorList>
    </citation>
    <scope>NUCLEOTIDE SEQUENCE [LARGE SCALE GENOMIC DNA]</scope>
    <source>
        <strain evidence="3 4">NSJ-38</strain>
    </source>
</reference>
<accession>A0A7G9G5B0</accession>
<dbReference type="PANTHER" id="PTHR46112:SF2">
    <property type="entry name" value="XAA-PRO AMINOPEPTIDASE P-RELATED"/>
    <property type="match status" value="1"/>
</dbReference>
<gene>
    <name evidence="3" type="ORF">H9Q78_02150</name>
</gene>
<keyword evidence="3" id="KW-0645">Protease</keyword>
<dbReference type="PANTHER" id="PTHR46112">
    <property type="entry name" value="AMINOPEPTIDASE"/>
    <property type="match status" value="1"/>
</dbReference>
<evidence type="ECO:0000259" key="2">
    <source>
        <dbReference type="Pfam" id="PF01321"/>
    </source>
</evidence>
<dbReference type="InterPro" id="IPR050659">
    <property type="entry name" value="Peptidase_M24B"/>
</dbReference>
<dbReference type="EMBL" id="CP060634">
    <property type="protein sequence ID" value="QNM05992.1"/>
    <property type="molecule type" value="Genomic_DNA"/>
</dbReference>
<dbReference type="SUPFAM" id="SSF53092">
    <property type="entry name" value="Creatinase/prolidase N-terminal domain"/>
    <property type="match status" value="1"/>
</dbReference>
<dbReference type="Gene3D" id="3.40.350.10">
    <property type="entry name" value="Creatinase/prolidase N-terminal domain"/>
    <property type="match status" value="1"/>
</dbReference>
<keyword evidence="4" id="KW-1185">Reference proteome</keyword>
<proteinExistence type="predicted"/>
<dbReference type="AlphaFoldDB" id="A0A7G9G5B0"/>
<dbReference type="InterPro" id="IPR000587">
    <property type="entry name" value="Creatinase_N"/>
</dbReference>
<dbReference type="RefSeq" id="WP_249303358.1">
    <property type="nucleotide sequence ID" value="NZ_CP060634.1"/>
</dbReference>
<dbReference type="Pfam" id="PF01321">
    <property type="entry name" value="Creatinase_N"/>
    <property type="match status" value="1"/>
</dbReference>
<evidence type="ECO:0000259" key="1">
    <source>
        <dbReference type="Pfam" id="PF00557"/>
    </source>
</evidence>
<keyword evidence="3" id="KW-0031">Aminopeptidase</keyword>
<keyword evidence="3" id="KW-0378">Hydrolase</keyword>
<sequence>MDGLQDFRMKRIKKAMGDAGADILVATMPSNLSYLTGGYVSVMQSAIQHAECAVGYVPEEDALFYVAGYSELPTVFEFAGLSAEVYVSGGRFCFEKEEACKDGFAERVMTYQKQAYETTAEAWAAAVKAHGKTGAVVAVDEGRIFPSLLDAVKKELPEYRFAGGNPIFKEARRIKHPDEVMGIRKAAVTASEALMEMLSRFRPGMTEYEMYREYNLELTRRGAIPCYGVITAGKRAAYSDTVSDRTRNILSGDVVRFDFGCFLDGYCSDLARTAYVGEPDEKTALYYQAVREGCLAAAEKMRPGVLCGDIFETAVETVRSAGIPHYRRHHCGHGIGLEMYDLYSIAPGSEDVVEEQMTFCVETPYYELGWGGVQLEHTLVVTKDGYEYLDKTEDGLILIG</sequence>
<dbReference type="Pfam" id="PF00557">
    <property type="entry name" value="Peptidase_M24"/>
    <property type="match status" value="1"/>
</dbReference>
<dbReference type="KEGG" id="qdo:H9Q78_02150"/>
<dbReference type="CDD" id="cd01066">
    <property type="entry name" value="APP_MetAP"/>
    <property type="match status" value="1"/>
</dbReference>
<dbReference type="Gene3D" id="3.90.230.10">
    <property type="entry name" value="Creatinase/methionine aminopeptidase superfamily"/>
    <property type="match status" value="1"/>
</dbReference>
<dbReference type="InterPro" id="IPR000994">
    <property type="entry name" value="Pept_M24"/>
</dbReference>
<feature type="domain" description="Creatinase N-terminal" evidence="2">
    <location>
        <begin position="8"/>
        <end position="174"/>
    </location>
</feature>
<feature type="domain" description="Peptidase M24" evidence="1">
    <location>
        <begin position="183"/>
        <end position="383"/>
    </location>
</feature>